<evidence type="ECO:0000313" key="2">
    <source>
        <dbReference type="EMBL" id="RYC30153.1"/>
    </source>
</evidence>
<keyword evidence="3" id="KW-1185">Reference proteome</keyword>
<reference evidence="2 3" key="1">
    <citation type="submission" date="2018-12" db="EMBL/GenBank/DDBJ databases">
        <authorList>
            <person name="Grouzdev D.S."/>
            <person name="Krutkina M.S."/>
        </authorList>
    </citation>
    <scope>NUCLEOTIDE SEQUENCE [LARGE SCALE GENOMIC DNA]</scope>
    <source>
        <strain evidence="2 3">RmlP026</strain>
    </source>
</reference>
<dbReference type="Proteomes" id="UP000290759">
    <property type="component" value="Unassembled WGS sequence"/>
</dbReference>
<gene>
    <name evidence="2" type="ORF">D3273_20430</name>
</gene>
<feature type="chain" id="PRO_5020619910" description="Lipoprotein" evidence="1">
    <location>
        <begin position="24"/>
        <end position="67"/>
    </location>
</feature>
<reference evidence="2 3" key="2">
    <citation type="submission" date="2019-02" db="EMBL/GenBank/DDBJ databases">
        <title>'Lichenibacterium ramalinii' gen. nov. sp. nov., 'Lichenibacterium minor' gen. nov. sp. nov.</title>
        <authorList>
            <person name="Pankratov T."/>
        </authorList>
    </citation>
    <scope>NUCLEOTIDE SEQUENCE [LARGE SCALE GENOMIC DNA]</scope>
    <source>
        <strain evidence="2 3">RmlP026</strain>
    </source>
</reference>
<name>A0A4Q2U137_9HYPH</name>
<accession>A0A4Q2U137</accession>
<evidence type="ECO:0008006" key="4">
    <source>
        <dbReference type="Google" id="ProtNLM"/>
    </source>
</evidence>
<sequence>MRAAAGIAAAAALAATLAGCARDAPPATFAVPRAAAAEIRMACPPGTFIGTMTVNCPRPLPRNAPVQ</sequence>
<evidence type="ECO:0000256" key="1">
    <source>
        <dbReference type="SAM" id="SignalP"/>
    </source>
</evidence>
<keyword evidence="1" id="KW-0732">Signal</keyword>
<dbReference type="PROSITE" id="PS51257">
    <property type="entry name" value="PROKAR_LIPOPROTEIN"/>
    <property type="match status" value="1"/>
</dbReference>
<protein>
    <recommendedName>
        <fullName evidence="4">Lipoprotein</fullName>
    </recommendedName>
</protein>
<proteinExistence type="predicted"/>
<feature type="signal peptide" evidence="1">
    <location>
        <begin position="1"/>
        <end position="23"/>
    </location>
</feature>
<evidence type="ECO:0000313" key="3">
    <source>
        <dbReference type="Proteomes" id="UP000290759"/>
    </source>
</evidence>
<comment type="caution">
    <text evidence="2">The sequence shown here is derived from an EMBL/GenBank/DDBJ whole genome shotgun (WGS) entry which is preliminary data.</text>
</comment>
<organism evidence="2 3">
    <name type="scientific">Lichenibacterium minor</name>
    <dbReference type="NCBI Taxonomy" id="2316528"/>
    <lineage>
        <taxon>Bacteria</taxon>
        <taxon>Pseudomonadati</taxon>
        <taxon>Pseudomonadota</taxon>
        <taxon>Alphaproteobacteria</taxon>
        <taxon>Hyphomicrobiales</taxon>
        <taxon>Lichenihabitantaceae</taxon>
        <taxon>Lichenibacterium</taxon>
    </lineage>
</organism>
<dbReference type="AlphaFoldDB" id="A0A4Q2U137"/>
<dbReference type="EMBL" id="QYBB01000031">
    <property type="protein sequence ID" value="RYC30153.1"/>
    <property type="molecule type" value="Genomic_DNA"/>
</dbReference>
<dbReference type="RefSeq" id="WP_129228746.1">
    <property type="nucleotide sequence ID" value="NZ_QYBB01000031.1"/>
</dbReference>